<keyword evidence="1" id="KW-0472">Membrane</keyword>
<proteinExistence type="predicted"/>
<keyword evidence="1" id="KW-1133">Transmembrane helix</keyword>
<keyword evidence="3" id="KW-0540">Nuclease</keyword>
<keyword evidence="3" id="KW-0255">Endonuclease</keyword>
<dbReference type="InterPro" id="IPR036691">
    <property type="entry name" value="Endo/exonu/phosph_ase_sf"/>
</dbReference>
<dbReference type="InterPro" id="IPR005135">
    <property type="entry name" value="Endo/exonuclease/phosphatase"/>
</dbReference>
<accession>A0ABU1S931</accession>
<evidence type="ECO:0000313" key="3">
    <source>
        <dbReference type="EMBL" id="MDR6866085.1"/>
    </source>
</evidence>
<gene>
    <name evidence="3" type="ORF">J2Y69_000670</name>
</gene>
<keyword evidence="4" id="KW-1185">Reference proteome</keyword>
<comment type="caution">
    <text evidence="3">The sequence shown here is derived from an EMBL/GenBank/DDBJ whole genome shotgun (WGS) entry which is preliminary data.</text>
</comment>
<evidence type="ECO:0000313" key="4">
    <source>
        <dbReference type="Proteomes" id="UP001259347"/>
    </source>
</evidence>
<dbReference type="Gene3D" id="3.60.10.10">
    <property type="entry name" value="Endonuclease/exonuclease/phosphatase"/>
    <property type="match status" value="1"/>
</dbReference>
<evidence type="ECO:0000259" key="2">
    <source>
        <dbReference type="Pfam" id="PF03372"/>
    </source>
</evidence>
<dbReference type="Proteomes" id="UP001259347">
    <property type="component" value="Unassembled WGS sequence"/>
</dbReference>
<keyword evidence="1" id="KW-0812">Transmembrane</keyword>
<reference evidence="3 4" key="1">
    <citation type="submission" date="2023-07" db="EMBL/GenBank/DDBJ databases">
        <title>Sorghum-associated microbial communities from plants grown in Nebraska, USA.</title>
        <authorList>
            <person name="Schachtman D."/>
        </authorList>
    </citation>
    <scope>NUCLEOTIDE SEQUENCE [LARGE SCALE GENOMIC DNA]</scope>
    <source>
        <strain evidence="3 4">2980</strain>
    </source>
</reference>
<dbReference type="Pfam" id="PF03372">
    <property type="entry name" value="Exo_endo_phos"/>
    <property type="match status" value="1"/>
</dbReference>
<dbReference type="EMBL" id="JAVDUM010000002">
    <property type="protein sequence ID" value="MDR6866085.1"/>
    <property type="molecule type" value="Genomic_DNA"/>
</dbReference>
<evidence type="ECO:0000256" key="1">
    <source>
        <dbReference type="SAM" id="Phobius"/>
    </source>
</evidence>
<sequence length="327" mass="33611">MPERSRHRRAFAVTLIVGAPVAVLLVWPQAFGAQTMPGIAQAVAFRAGLAIALFVVAVLWAAIALIGRRRHVLSGIAAGLAVMLGAASIGNGATLFIRGAAGSTPEGELVVAAWNTLGGAASPESIARLVLESGADVVSLPETDAAATAEVVRLLSLEGREMAPGTVGSSIPTSVLISERLGEYRLDRDAGSTPGLPSAVWRPVDGTGPAIVTAHPLPPLPDSMAEWRTGLRWSVAQCDDPETIVAGDLNATVDHLSALLGGCRDAASEVGTAAVGTWPTSAPTWLSSPIDHVLVGSAWTVRGVEVLTSFDDAGSDHRPVVAVLESR</sequence>
<dbReference type="SUPFAM" id="SSF56219">
    <property type="entry name" value="DNase I-like"/>
    <property type="match status" value="1"/>
</dbReference>
<dbReference type="RefSeq" id="WP_310017525.1">
    <property type="nucleotide sequence ID" value="NZ_JAVDUM010000002.1"/>
</dbReference>
<protein>
    <submittedName>
        <fullName evidence="3">Endonuclease/exonuclease/phosphatase (EEP) superfamily protein YafD</fullName>
    </submittedName>
</protein>
<dbReference type="GO" id="GO:0004519">
    <property type="term" value="F:endonuclease activity"/>
    <property type="evidence" value="ECO:0007669"/>
    <property type="project" value="UniProtKB-KW"/>
</dbReference>
<organism evidence="3 4">
    <name type="scientific">Microbacterium resistens</name>
    <dbReference type="NCBI Taxonomy" id="156977"/>
    <lineage>
        <taxon>Bacteria</taxon>
        <taxon>Bacillati</taxon>
        <taxon>Actinomycetota</taxon>
        <taxon>Actinomycetes</taxon>
        <taxon>Micrococcales</taxon>
        <taxon>Microbacteriaceae</taxon>
        <taxon>Microbacterium</taxon>
    </lineage>
</organism>
<name>A0ABU1S931_9MICO</name>
<feature type="transmembrane region" description="Helical" evidence="1">
    <location>
        <begin position="72"/>
        <end position="97"/>
    </location>
</feature>
<keyword evidence="3" id="KW-0378">Hydrolase</keyword>
<feature type="transmembrane region" description="Helical" evidence="1">
    <location>
        <begin position="42"/>
        <end position="65"/>
    </location>
</feature>
<feature type="domain" description="Endonuclease/exonuclease/phosphatase" evidence="2">
    <location>
        <begin position="113"/>
        <end position="317"/>
    </location>
</feature>